<dbReference type="OrthoDB" id="5132116at2759"/>
<keyword evidence="3" id="KW-0067">ATP-binding</keyword>
<dbReference type="AlphaFoldDB" id="A0A9Q0R9M1"/>
<dbReference type="EMBL" id="JAPDFW010000092">
    <property type="protein sequence ID" value="KAJ5070844.1"/>
    <property type="molecule type" value="Genomic_DNA"/>
</dbReference>
<dbReference type="FunFam" id="3.30.420.40:FF:000291">
    <property type="entry name" value="Actin, alpha skeletal muscle"/>
    <property type="match status" value="1"/>
</dbReference>
<evidence type="ECO:0000256" key="3">
    <source>
        <dbReference type="ARBA" id="ARBA00022840"/>
    </source>
</evidence>
<dbReference type="FunFam" id="2.30.36.70:FF:000001">
    <property type="entry name" value="Actin, alpha skeletal muscle"/>
    <property type="match status" value="1"/>
</dbReference>
<protein>
    <submittedName>
        <fullName evidence="5">Actin gamma-enteric smooth muscle</fullName>
    </submittedName>
</protein>
<name>A0A9Q0R9M1_ANAIG</name>
<dbReference type="PRINTS" id="PR00190">
    <property type="entry name" value="ACTIN"/>
</dbReference>
<evidence type="ECO:0000256" key="1">
    <source>
        <dbReference type="ARBA" id="ARBA00006752"/>
    </source>
</evidence>
<dbReference type="SMART" id="SM00268">
    <property type="entry name" value="ACTIN"/>
    <property type="match status" value="1"/>
</dbReference>
<dbReference type="InterPro" id="IPR043129">
    <property type="entry name" value="ATPase_NBD"/>
</dbReference>
<dbReference type="FunFam" id="3.90.640.10:FF:000158">
    <property type="entry name" value="ARP1 actin related protein 1 homolog B"/>
    <property type="match status" value="1"/>
</dbReference>
<dbReference type="GO" id="GO:0005524">
    <property type="term" value="F:ATP binding"/>
    <property type="evidence" value="ECO:0007669"/>
    <property type="project" value="UniProtKB-KW"/>
</dbReference>
<sequence>MQFEDFSFEEDYPAIVFDNGSCTSKLGFSGENVPRAIIPSTVGRPRHMGIMVGMGQKDAYVGDEAISKRGILSMKYPIERGIVTNWDDIEKIWHHSFYNELRVAPEEHPVLLTENSLNPKANREKTIQIMFETFNVPAFYLAQQAVLSLISTGRSIGIVVEIGGGVIQFVPIYESAILQNSVQKLDLNGRDLTDYLMKILAERGYTFTTTAEREIVRDIKRKTLLYCFGF</sequence>
<accession>A0A9Q0R9M1</accession>
<dbReference type="Pfam" id="PF00022">
    <property type="entry name" value="Actin"/>
    <property type="match status" value="1"/>
</dbReference>
<evidence type="ECO:0000313" key="6">
    <source>
        <dbReference type="Proteomes" id="UP001149090"/>
    </source>
</evidence>
<gene>
    <name evidence="5" type="ORF">M0811_01825</name>
</gene>
<keyword evidence="6" id="KW-1185">Reference proteome</keyword>
<evidence type="ECO:0000256" key="2">
    <source>
        <dbReference type="ARBA" id="ARBA00022741"/>
    </source>
</evidence>
<dbReference type="Proteomes" id="UP001149090">
    <property type="component" value="Unassembled WGS sequence"/>
</dbReference>
<reference evidence="5" key="1">
    <citation type="submission" date="2022-10" db="EMBL/GenBank/DDBJ databases">
        <title>Novel sulphate-reducing endosymbionts in the free-living metamonad Anaeramoeba.</title>
        <authorList>
            <person name="Jerlstrom-Hultqvist J."/>
            <person name="Cepicka I."/>
            <person name="Gallot-Lavallee L."/>
            <person name="Salas-Leiva D."/>
            <person name="Curtis B.A."/>
            <person name="Zahonova K."/>
            <person name="Pipaliya S."/>
            <person name="Dacks J."/>
            <person name="Roger A.J."/>
        </authorList>
    </citation>
    <scope>NUCLEOTIDE SEQUENCE</scope>
    <source>
        <strain evidence="5">BMAN</strain>
    </source>
</reference>
<dbReference type="SUPFAM" id="SSF53067">
    <property type="entry name" value="Actin-like ATPase domain"/>
    <property type="match status" value="2"/>
</dbReference>
<evidence type="ECO:0000256" key="4">
    <source>
        <dbReference type="RuleBase" id="RU000487"/>
    </source>
</evidence>
<dbReference type="Gene3D" id="3.90.640.10">
    <property type="entry name" value="Actin, Chain A, domain 4"/>
    <property type="match status" value="1"/>
</dbReference>
<dbReference type="Gene3D" id="2.30.36.70">
    <property type="entry name" value="Actin, Chain A, domain 2"/>
    <property type="match status" value="1"/>
</dbReference>
<dbReference type="OMA" id="YERRCAR"/>
<comment type="similarity">
    <text evidence="1 4">Belongs to the actin family.</text>
</comment>
<keyword evidence="2" id="KW-0547">Nucleotide-binding</keyword>
<dbReference type="PANTHER" id="PTHR11937">
    <property type="entry name" value="ACTIN"/>
    <property type="match status" value="1"/>
</dbReference>
<comment type="caution">
    <text evidence="5">The sequence shown here is derived from an EMBL/GenBank/DDBJ whole genome shotgun (WGS) entry which is preliminary data.</text>
</comment>
<proteinExistence type="inferred from homology"/>
<evidence type="ECO:0000313" key="5">
    <source>
        <dbReference type="EMBL" id="KAJ5070844.1"/>
    </source>
</evidence>
<organism evidence="5 6">
    <name type="scientific">Anaeramoeba ignava</name>
    <name type="common">Anaerobic marine amoeba</name>
    <dbReference type="NCBI Taxonomy" id="1746090"/>
    <lineage>
        <taxon>Eukaryota</taxon>
        <taxon>Metamonada</taxon>
        <taxon>Anaeramoebidae</taxon>
        <taxon>Anaeramoeba</taxon>
    </lineage>
</organism>
<dbReference type="InterPro" id="IPR004000">
    <property type="entry name" value="Actin"/>
</dbReference>
<dbReference type="Gene3D" id="3.30.420.40">
    <property type="match status" value="1"/>
</dbReference>